<evidence type="ECO:0000256" key="3">
    <source>
        <dbReference type="ARBA" id="ARBA00022933"/>
    </source>
</evidence>
<evidence type="ECO:0000256" key="5">
    <source>
        <dbReference type="ARBA" id="ARBA00035814"/>
    </source>
</evidence>
<dbReference type="PROSITE" id="PS51355">
    <property type="entry name" value="GLUTATHIONE_PEROXID_3"/>
    <property type="match status" value="1"/>
</dbReference>
<comment type="catalytic activity">
    <reaction evidence="5">
        <text>a hydroperoxy polyunsaturated fatty acid + 2 glutathione = a hydroxy polyunsaturated fatty acid + glutathione disulfide + H2O</text>
        <dbReference type="Rhea" id="RHEA:19057"/>
        <dbReference type="ChEBI" id="CHEBI:15377"/>
        <dbReference type="ChEBI" id="CHEBI:57925"/>
        <dbReference type="ChEBI" id="CHEBI:58297"/>
        <dbReference type="ChEBI" id="CHEBI:131871"/>
        <dbReference type="ChEBI" id="CHEBI:134019"/>
        <dbReference type="EC" id="1.11.1.12"/>
    </reaction>
    <physiologicalReaction direction="left-to-right" evidence="5">
        <dbReference type="Rhea" id="RHEA:19058"/>
    </physiologicalReaction>
</comment>
<dbReference type="GO" id="GO:0006979">
    <property type="term" value="P:response to oxidative stress"/>
    <property type="evidence" value="ECO:0007669"/>
    <property type="project" value="InterPro"/>
</dbReference>
<name>V8NPK8_OPHHA</name>
<reference evidence="11 12" key="1">
    <citation type="journal article" date="2013" name="Proc. Natl. Acad. Sci. U.S.A.">
        <title>The king cobra genome reveals dynamic gene evolution and adaptation in the snake venom system.</title>
        <authorList>
            <person name="Vonk F.J."/>
            <person name="Casewell N.R."/>
            <person name="Henkel C.V."/>
            <person name="Heimberg A.M."/>
            <person name="Jansen H.J."/>
            <person name="McCleary R.J."/>
            <person name="Kerkkamp H.M."/>
            <person name="Vos R.A."/>
            <person name="Guerreiro I."/>
            <person name="Calvete J.J."/>
            <person name="Wuster W."/>
            <person name="Woods A.E."/>
            <person name="Logan J.M."/>
            <person name="Harrison R.A."/>
            <person name="Castoe T.A."/>
            <person name="de Koning A.P."/>
            <person name="Pollock D.D."/>
            <person name="Yandell M."/>
            <person name="Calderon D."/>
            <person name="Renjifo C."/>
            <person name="Currier R.B."/>
            <person name="Salgado D."/>
            <person name="Pla D."/>
            <person name="Sanz L."/>
            <person name="Hyder A.S."/>
            <person name="Ribeiro J.M."/>
            <person name="Arntzen J.W."/>
            <person name="van den Thillart G.E."/>
            <person name="Boetzer M."/>
            <person name="Pirovano W."/>
            <person name="Dirks R.P."/>
            <person name="Spaink H.P."/>
            <person name="Duboule D."/>
            <person name="McGlinn E."/>
            <person name="Kini R.M."/>
            <person name="Richardson M.K."/>
        </authorList>
    </citation>
    <scope>NUCLEOTIDE SEQUENCE</scope>
    <source>
        <tissue evidence="11">Blood</tissue>
    </source>
</reference>
<evidence type="ECO:0000256" key="2">
    <source>
        <dbReference type="ARBA" id="ARBA00022559"/>
    </source>
</evidence>
<dbReference type="InterPro" id="IPR000889">
    <property type="entry name" value="Glutathione_peroxidase"/>
</dbReference>
<evidence type="ECO:0000256" key="1">
    <source>
        <dbReference type="ARBA" id="ARBA00006926"/>
    </source>
</evidence>
<dbReference type="AlphaFoldDB" id="V8NPK8"/>
<keyword evidence="4" id="KW-0560">Oxidoreductase</keyword>
<protein>
    <recommendedName>
        <fullName evidence="7">phospholipid-hydroperoxide glutathione peroxidase</fullName>
        <ecNumber evidence="7">1.11.1.12</ecNumber>
    </recommendedName>
    <alternativeName>
        <fullName evidence="8">Glutathione peroxidase 4</fullName>
    </alternativeName>
</protein>
<proteinExistence type="inferred from homology"/>
<dbReference type="OrthoDB" id="446890at2759"/>
<dbReference type="Gene3D" id="3.40.30.10">
    <property type="entry name" value="Glutaredoxin"/>
    <property type="match status" value="1"/>
</dbReference>
<dbReference type="PANTHER" id="PTHR11592">
    <property type="entry name" value="GLUTATHIONE PEROXIDASE"/>
    <property type="match status" value="1"/>
</dbReference>
<evidence type="ECO:0000313" key="12">
    <source>
        <dbReference type="Proteomes" id="UP000018936"/>
    </source>
</evidence>
<dbReference type="EMBL" id="AZIM01002514">
    <property type="protein sequence ID" value="ETE63901.1"/>
    <property type="molecule type" value="Genomic_DNA"/>
</dbReference>
<dbReference type="CDD" id="cd00340">
    <property type="entry name" value="GSH_Peroxidase"/>
    <property type="match status" value="1"/>
</dbReference>
<dbReference type="InterPro" id="IPR029760">
    <property type="entry name" value="GPX_CS"/>
</dbReference>
<accession>V8NPK8</accession>
<organism evidence="11 12">
    <name type="scientific">Ophiophagus hannah</name>
    <name type="common">King cobra</name>
    <name type="synonym">Naja hannah</name>
    <dbReference type="NCBI Taxonomy" id="8665"/>
    <lineage>
        <taxon>Eukaryota</taxon>
        <taxon>Metazoa</taxon>
        <taxon>Chordata</taxon>
        <taxon>Craniata</taxon>
        <taxon>Vertebrata</taxon>
        <taxon>Euteleostomi</taxon>
        <taxon>Lepidosauria</taxon>
        <taxon>Squamata</taxon>
        <taxon>Bifurcata</taxon>
        <taxon>Unidentata</taxon>
        <taxon>Episquamata</taxon>
        <taxon>Toxicofera</taxon>
        <taxon>Serpentes</taxon>
        <taxon>Colubroidea</taxon>
        <taxon>Elapidae</taxon>
        <taxon>Elapinae</taxon>
        <taxon>Ophiophagus</taxon>
    </lineage>
</organism>
<dbReference type="Pfam" id="PF00255">
    <property type="entry name" value="GSHPx"/>
    <property type="match status" value="1"/>
</dbReference>
<dbReference type="SUPFAM" id="SSF52833">
    <property type="entry name" value="Thioredoxin-like"/>
    <property type="match status" value="1"/>
</dbReference>
<comment type="subunit">
    <text evidence="9">Monomer. Has a tendency to form higher mass oligomers. Interacts with FUNDC1; this interaction promotes GPX4 recruitment into mitochondria through TOM/TIM complex where it is degraded by mitophagy.</text>
</comment>
<dbReference type="GO" id="GO:0004602">
    <property type="term" value="F:glutathione peroxidase activity"/>
    <property type="evidence" value="ECO:0007669"/>
    <property type="project" value="TreeGrafter"/>
</dbReference>
<dbReference type="InterPro" id="IPR036249">
    <property type="entry name" value="Thioredoxin-like_sf"/>
</dbReference>
<dbReference type="GO" id="GO:0047066">
    <property type="term" value="F:phospholipid-hydroperoxide glutathione peroxidase activity"/>
    <property type="evidence" value="ECO:0007669"/>
    <property type="project" value="UniProtKB-EC"/>
</dbReference>
<feature type="chain" id="PRO_5004770952" description="phospholipid-hydroperoxide glutathione peroxidase" evidence="10">
    <location>
        <begin position="23"/>
        <end position="159"/>
    </location>
</feature>
<evidence type="ECO:0000256" key="9">
    <source>
        <dbReference type="ARBA" id="ARBA00046929"/>
    </source>
</evidence>
<keyword evidence="3" id="KW-0712">Selenocysteine</keyword>
<dbReference type="PANTHER" id="PTHR11592:SF134">
    <property type="entry name" value="PHOSPHOLIPID HYDROPEROXIDE GLUTATHIONE PEROXIDASE"/>
    <property type="match status" value="1"/>
</dbReference>
<evidence type="ECO:0000256" key="4">
    <source>
        <dbReference type="ARBA" id="ARBA00023002"/>
    </source>
</evidence>
<evidence type="ECO:0000256" key="7">
    <source>
        <dbReference type="ARBA" id="ARBA00039119"/>
    </source>
</evidence>
<comment type="caution">
    <text evidence="11">The sequence shown here is derived from an EMBL/GenBank/DDBJ whole genome shotgun (WGS) entry which is preliminary data.</text>
</comment>
<feature type="signal peptide" evidence="10">
    <location>
        <begin position="1"/>
        <end position="22"/>
    </location>
</feature>
<sequence>MSLRRFASRTLLCGFLVGRGLTRVMTDVNYTQFVELYSRYAERGLRILAFPCNQFGKQEPGTEEEIKAFAETYGVKFDMFSKVEVNGDNAHPLWKWLKNQPKGRGTLGKRWKRNCSDSCKPRLPLASPGCALPAFLWFACEFCLDEGLLSSQAYLVRQV</sequence>
<dbReference type="PROSITE" id="PS00763">
    <property type="entry name" value="GLUTATHIONE_PEROXID_2"/>
    <property type="match status" value="1"/>
</dbReference>
<gene>
    <name evidence="11" type="primary">GPX4</name>
    <name evidence="11" type="ORF">L345_10334</name>
</gene>
<dbReference type="GO" id="GO:0005739">
    <property type="term" value="C:mitochondrion"/>
    <property type="evidence" value="ECO:0007669"/>
    <property type="project" value="TreeGrafter"/>
</dbReference>
<keyword evidence="2 11" id="KW-0575">Peroxidase</keyword>
<dbReference type="EC" id="1.11.1.12" evidence="7"/>
<evidence type="ECO:0000256" key="6">
    <source>
        <dbReference type="ARBA" id="ARBA00036240"/>
    </source>
</evidence>
<evidence type="ECO:0000313" key="11">
    <source>
        <dbReference type="EMBL" id="ETE63901.1"/>
    </source>
</evidence>
<dbReference type="GO" id="GO:0005634">
    <property type="term" value="C:nucleus"/>
    <property type="evidence" value="ECO:0007669"/>
    <property type="project" value="TreeGrafter"/>
</dbReference>
<keyword evidence="12" id="KW-1185">Reference proteome</keyword>
<dbReference type="Proteomes" id="UP000018936">
    <property type="component" value="Unassembled WGS sequence"/>
</dbReference>
<comment type="catalytic activity">
    <reaction evidence="6">
        <text>(13S)-hydroperoxy-(9Z,11E)-octadecadienoate + 2 glutathione = (13S)-hydroxy-(9Z,11E)-octadecadienoate + glutathione disulfide + H2O</text>
        <dbReference type="Rhea" id="RHEA:48888"/>
        <dbReference type="ChEBI" id="CHEBI:15377"/>
        <dbReference type="ChEBI" id="CHEBI:57466"/>
        <dbReference type="ChEBI" id="CHEBI:57925"/>
        <dbReference type="ChEBI" id="CHEBI:58297"/>
        <dbReference type="ChEBI" id="CHEBI:90850"/>
    </reaction>
    <physiologicalReaction direction="left-to-right" evidence="6">
        <dbReference type="Rhea" id="RHEA:48889"/>
    </physiologicalReaction>
</comment>
<comment type="similarity">
    <text evidence="1">Belongs to the glutathione peroxidase family.</text>
</comment>
<keyword evidence="10" id="KW-0732">Signal</keyword>
<evidence type="ECO:0000256" key="8">
    <source>
        <dbReference type="ARBA" id="ARBA00042786"/>
    </source>
</evidence>
<evidence type="ECO:0000256" key="10">
    <source>
        <dbReference type="SAM" id="SignalP"/>
    </source>
</evidence>